<dbReference type="PRINTS" id="PR01545">
    <property type="entry name" value="THEMAYE10DUF"/>
</dbReference>
<proteinExistence type="predicted"/>
<dbReference type="PANTHER" id="PTHR35882:SF2">
    <property type="entry name" value="PELA"/>
    <property type="match status" value="1"/>
</dbReference>
<dbReference type="EMBL" id="FPKX01000025">
    <property type="protein sequence ID" value="SFZ97865.1"/>
    <property type="molecule type" value="Genomic_DNA"/>
</dbReference>
<dbReference type="AlphaFoldDB" id="A0A1W1ECU6"/>
<organism evidence="2">
    <name type="scientific">hydrothermal vent metagenome</name>
    <dbReference type="NCBI Taxonomy" id="652676"/>
    <lineage>
        <taxon>unclassified sequences</taxon>
        <taxon>metagenomes</taxon>
        <taxon>ecological metagenomes</taxon>
    </lineage>
</organism>
<protein>
    <submittedName>
        <fullName evidence="2">Extracellular Matrix protein PelA</fullName>
    </submittedName>
</protein>
<dbReference type="InterPro" id="IPR016925">
    <property type="entry name" value="UCP029570"/>
</dbReference>
<evidence type="ECO:0000259" key="1">
    <source>
        <dbReference type="Pfam" id="PF03537"/>
    </source>
</evidence>
<dbReference type="Gene3D" id="3.20.20.70">
    <property type="entry name" value="Aldolase class I"/>
    <property type="match status" value="1"/>
</dbReference>
<sequence length="883" mass="101532">MVYYGNDISWSMVGVHDYIIVEPEHIDEYSHGFKTYKNKLYAYVSLGEVQASQNYAKRIKSSWIIGKNKAWKSSVMDLSNADYRAFMLNEVIAALYKKGYRNFFFDTLDSYQIVKKDKKELQKQIDGLSNLILSVHEKYPKSKLILNRGFEVFEKVESAVEAVLFESYYNGLDEKLNYSKFSKDDRQWLDEKLKSIRKSGKDIIALDYAKNLQGRGIEKQLKRLEDNGFIPYISNKDLNVYGKSSKVAQKREVLVLYDGTIGSIEDQGAHLYGSLPLEYMGYIPLLKDINTFDFTQNISERYAGIILWLDGEGRNREKLFRWIIKQSKKKIYTLIFRSFSLKKIDSSLSLLGIGIKETKGTVHTKRSIVEQSSMIGYEMDVKVQSHSYLLHAKNAVENLFTYNEGSSKSTLAAIMPWGGYAVDEVSMKGIGDDNIWIINPFKLYKKALRLPTIPVLDPTTENGLRLLFTHIDGDAIMNRVEFDPTKFSGEVIYEDILTKYQIPHTVSIVGAEVLPDGKYPELSDELVKVSKNIYDLKNVETATHTFSHPFKWGRIKDGFLSDRYRMKVTNYTFSLDYEIEGQLQYIEDNLSSAKTKQGNLVLWTGDCLPQENVLAYTAKHNILNMNGGDTTITNKSPWLYNIAPYGIRKGNYYQIYTGAQNENIYTNEFLGPFWGFKNVIQTFKLTNKPKRFKPIDIYYHFYSGSKTASLRALKIVFDWAMKEKTMPIYTSEFVPKVLAFYTASFSKTTKSSWLFKGMGELRNVRLPTSLGYPDINRSHNVLGYKKEKEKTYVSFGMKNETLLKLNKNESNTTYMISSNAYVNKISNNTYSLKAYVPIETKWHIKEGCALEAKPKADTFVVENSIAILKYSKEKEVILNVKCQ</sequence>
<dbReference type="InterPro" id="IPR017853">
    <property type="entry name" value="GH"/>
</dbReference>
<dbReference type="Pfam" id="PF03537">
    <property type="entry name" value="Glyco_hydro_114"/>
    <property type="match status" value="1"/>
</dbReference>
<feature type="domain" description="Glycoside-hydrolase family GH114 TIM-barrel" evidence="1">
    <location>
        <begin position="35"/>
        <end position="238"/>
    </location>
</feature>
<dbReference type="PIRSF" id="PIRSF029570">
    <property type="entry name" value="UCP029570"/>
    <property type="match status" value="1"/>
</dbReference>
<dbReference type="InterPro" id="IPR013785">
    <property type="entry name" value="Aldolase_TIM"/>
</dbReference>
<gene>
    <name evidence="2" type="ORF">MNB_SV-5-495</name>
</gene>
<dbReference type="SUPFAM" id="SSF51445">
    <property type="entry name" value="(Trans)glycosidases"/>
    <property type="match status" value="1"/>
</dbReference>
<dbReference type="PANTHER" id="PTHR35882">
    <property type="entry name" value="PELA"/>
    <property type="match status" value="1"/>
</dbReference>
<evidence type="ECO:0000313" key="2">
    <source>
        <dbReference type="EMBL" id="SFZ97865.1"/>
    </source>
</evidence>
<dbReference type="InterPro" id="IPR016062">
    <property type="entry name" value="TM1410-rel"/>
</dbReference>
<reference evidence="2" key="1">
    <citation type="submission" date="2016-10" db="EMBL/GenBank/DDBJ databases">
        <authorList>
            <person name="de Groot N.N."/>
        </authorList>
    </citation>
    <scope>NUCLEOTIDE SEQUENCE</scope>
</reference>
<dbReference type="CDD" id="cd10922">
    <property type="entry name" value="CE4_PelA_like_C"/>
    <property type="match status" value="1"/>
</dbReference>
<name>A0A1W1ECU6_9ZZZZ</name>
<dbReference type="InterPro" id="IPR004352">
    <property type="entry name" value="GH114_TIM-barrel"/>
</dbReference>
<accession>A0A1W1ECU6</accession>